<dbReference type="Proteomes" id="UP000219775">
    <property type="component" value="Unassembled WGS sequence"/>
</dbReference>
<sequence>MSLLIRFALVVAIGIIGYFFKDITFIKYLVVGGILAVTAWGIADFYNGPLDRILTGVYGLSGFIYMIYSFATTVQNPFEVDKFGTNNSETLVPICIFLAIFIFLGR</sequence>
<accession>A0A2A8BY42</accession>
<evidence type="ECO:0000256" key="1">
    <source>
        <dbReference type="SAM" id="Phobius"/>
    </source>
</evidence>
<keyword evidence="1" id="KW-1133">Transmembrane helix</keyword>
<evidence type="ECO:0000313" key="3">
    <source>
        <dbReference type="Proteomes" id="UP000219775"/>
    </source>
</evidence>
<feature type="non-terminal residue" evidence="2">
    <location>
        <position position="106"/>
    </location>
</feature>
<dbReference type="EMBL" id="NUDP01000197">
    <property type="protein sequence ID" value="PEM61484.1"/>
    <property type="molecule type" value="Genomic_DNA"/>
</dbReference>
<comment type="caution">
    <text evidence="2">The sequence shown here is derived from an EMBL/GenBank/DDBJ whole genome shotgun (WGS) entry which is preliminary data.</text>
</comment>
<organism evidence="2 3">
    <name type="scientific">Bacillus pseudomycoides</name>
    <dbReference type="NCBI Taxonomy" id="64104"/>
    <lineage>
        <taxon>Bacteria</taxon>
        <taxon>Bacillati</taxon>
        <taxon>Bacillota</taxon>
        <taxon>Bacilli</taxon>
        <taxon>Bacillales</taxon>
        <taxon>Bacillaceae</taxon>
        <taxon>Bacillus</taxon>
        <taxon>Bacillus cereus group</taxon>
    </lineage>
</organism>
<dbReference type="AlphaFoldDB" id="A0A2A8BY42"/>
<feature type="transmembrane region" description="Helical" evidence="1">
    <location>
        <begin position="90"/>
        <end position="105"/>
    </location>
</feature>
<feature type="transmembrane region" description="Helical" evidence="1">
    <location>
        <begin position="53"/>
        <end position="70"/>
    </location>
</feature>
<name>A0A2A8BY42_9BACI</name>
<protein>
    <submittedName>
        <fullName evidence="2">Uncharacterized protein</fullName>
    </submittedName>
</protein>
<reference evidence="2 3" key="1">
    <citation type="submission" date="2017-09" db="EMBL/GenBank/DDBJ databases">
        <title>Large-scale bioinformatics analysis of Bacillus genomes uncovers conserved roles of natural products in bacterial physiology.</title>
        <authorList>
            <consortium name="Agbiome Team Llc"/>
            <person name="Bleich R.M."/>
            <person name="Grubbs K.J."/>
            <person name="Santa Maria K.C."/>
            <person name="Allen S.E."/>
            <person name="Farag S."/>
            <person name="Shank E.A."/>
            <person name="Bowers A."/>
        </authorList>
    </citation>
    <scope>NUCLEOTIDE SEQUENCE [LARGE SCALE GENOMIC DNA]</scope>
    <source>
        <strain evidence="2 3">AFS009893</strain>
    </source>
</reference>
<gene>
    <name evidence="2" type="ORF">CN613_27920</name>
</gene>
<evidence type="ECO:0000313" key="2">
    <source>
        <dbReference type="EMBL" id="PEM61484.1"/>
    </source>
</evidence>
<feature type="transmembrane region" description="Helical" evidence="1">
    <location>
        <begin position="5"/>
        <end position="20"/>
    </location>
</feature>
<proteinExistence type="predicted"/>
<feature type="transmembrane region" description="Helical" evidence="1">
    <location>
        <begin position="26"/>
        <end position="46"/>
    </location>
</feature>
<keyword evidence="1" id="KW-0812">Transmembrane</keyword>
<keyword evidence="1" id="KW-0472">Membrane</keyword>